<sequence>MGSIESTVAYGPIYFNAQPNLQLSLTDSNILDALTLNVKAACKLYDTSDQTILVETNFVRSKFDEKSIPYSKHSFASDRRLAIQHISPIEPSYGPTRNWPSLHTLSAIISARKTKIKIDPRPHEIEDFILRPLRDLESLLDKSFEFEWKWKLIKLHGYPKKNSGNARMLENLGCLCMLPSQGVNNSCGTICKMIIAEPEGVDNLGFALVKNRRHLFILYILTILEHFSGRFTNQYETIRSLLNGLRCRHLGEFRWYKDTYLSRVMELRNGLELRKAKFIDGLPSLFAKSEKDS</sequence>
<evidence type="ECO:0000313" key="1">
    <source>
        <dbReference type="EMBL" id="KAG5625614.1"/>
    </source>
</evidence>
<dbReference type="PANTHER" id="PTHR33054">
    <property type="entry name" value="CCHC-TYPE DOMAIN-CONTAINING PROTEIN"/>
    <property type="match status" value="1"/>
</dbReference>
<protein>
    <submittedName>
        <fullName evidence="1">Uncharacterized protein</fullName>
    </submittedName>
</protein>
<reference evidence="1 2" key="1">
    <citation type="submission" date="2020-09" db="EMBL/GenBank/DDBJ databases">
        <title>De no assembly of potato wild relative species, Solanum commersonii.</title>
        <authorList>
            <person name="Cho K."/>
        </authorList>
    </citation>
    <scope>NUCLEOTIDE SEQUENCE [LARGE SCALE GENOMIC DNA]</scope>
    <source>
        <strain evidence="1">LZ3.2</strain>
        <tissue evidence="1">Leaf</tissue>
    </source>
</reference>
<dbReference type="OrthoDB" id="1436172at2759"/>
<dbReference type="Proteomes" id="UP000824120">
    <property type="component" value="Chromosome 2"/>
</dbReference>
<name>A0A9J6ALW3_SOLCO</name>
<dbReference type="AlphaFoldDB" id="A0A9J6ALW3"/>
<proteinExistence type="predicted"/>
<dbReference type="PANTHER" id="PTHR33054:SF12">
    <property type="entry name" value="ZINC KNUCKLE FAMILY PROTEIN"/>
    <property type="match status" value="1"/>
</dbReference>
<comment type="caution">
    <text evidence="1">The sequence shown here is derived from an EMBL/GenBank/DDBJ whole genome shotgun (WGS) entry which is preliminary data.</text>
</comment>
<accession>A0A9J6ALW3</accession>
<organism evidence="1 2">
    <name type="scientific">Solanum commersonii</name>
    <name type="common">Commerson's wild potato</name>
    <name type="synonym">Commerson's nightshade</name>
    <dbReference type="NCBI Taxonomy" id="4109"/>
    <lineage>
        <taxon>Eukaryota</taxon>
        <taxon>Viridiplantae</taxon>
        <taxon>Streptophyta</taxon>
        <taxon>Embryophyta</taxon>
        <taxon>Tracheophyta</taxon>
        <taxon>Spermatophyta</taxon>
        <taxon>Magnoliopsida</taxon>
        <taxon>eudicotyledons</taxon>
        <taxon>Gunneridae</taxon>
        <taxon>Pentapetalae</taxon>
        <taxon>asterids</taxon>
        <taxon>lamiids</taxon>
        <taxon>Solanales</taxon>
        <taxon>Solanaceae</taxon>
        <taxon>Solanoideae</taxon>
        <taxon>Solaneae</taxon>
        <taxon>Solanum</taxon>
    </lineage>
</organism>
<gene>
    <name evidence="1" type="ORF">H5410_010832</name>
</gene>
<keyword evidence="2" id="KW-1185">Reference proteome</keyword>
<evidence type="ECO:0000313" key="2">
    <source>
        <dbReference type="Proteomes" id="UP000824120"/>
    </source>
</evidence>
<dbReference type="EMBL" id="JACXVP010000002">
    <property type="protein sequence ID" value="KAG5625614.1"/>
    <property type="molecule type" value="Genomic_DNA"/>
</dbReference>